<keyword evidence="1" id="KW-0694">RNA-binding</keyword>
<dbReference type="EMBL" id="SNSC02000001">
    <property type="protein sequence ID" value="TID27884.1"/>
    <property type="molecule type" value="Genomic_DNA"/>
</dbReference>
<feature type="compositionally biased region" description="Polar residues" evidence="2">
    <location>
        <begin position="820"/>
        <end position="836"/>
    </location>
</feature>
<dbReference type="PROSITE" id="PS50084">
    <property type="entry name" value="KH_TYPE_1"/>
    <property type="match status" value="1"/>
</dbReference>
<feature type="domain" description="K Homology" evidence="3">
    <location>
        <begin position="14"/>
        <end position="51"/>
    </location>
</feature>
<feature type="compositionally biased region" description="Polar residues" evidence="2">
    <location>
        <begin position="301"/>
        <end position="310"/>
    </location>
</feature>
<evidence type="ECO:0000256" key="2">
    <source>
        <dbReference type="SAM" id="MobiDB-lite"/>
    </source>
</evidence>
<feature type="compositionally biased region" description="Low complexity" evidence="2">
    <location>
        <begin position="77"/>
        <end position="88"/>
    </location>
</feature>
<accession>A0A4Z1PPD8</accession>
<dbReference type="Pfam" id="PF00013">
    <property type="entry name" value="KH_1"/>
    <property type="match status" value="1"/>
</dbReference>
<dbReference type="AlphaFoldDB" id="A0A4Z1PPD8"/>
<feature type="region of interest" description="Disordered" evidence="2">
    <location>
        <begin position="147"/>
        <end position="173"/>
    </location>
</feature>
<feature type="region of interest" description="Disordered" evidence="2">
    <location>
        <begin position="669"/>
        <end position="855"/>
    </location>
</feature>
<feature type="compositionally biased region" description="Basic and acidic residues" evidence="2">
    <location>
        <begin position="582"/>
        <end position="592"/>
    </location>
</feature>
<reference evidence="4 5" key="1">
    <citation type="submission" date="2019-04" db="EMBL/GenBank/DDBJ databases">
        <title>High contiguity whole genome sequence and gene annotation resource for two Venturia nashicola isolates.</title>
        <authorList>
            <person name="Prokchorchik M."/>
            <person name="Won K."/>
            <person name="Lee Y."/>
            <person name="Choi E.D."/>
            <person name="Segonzac C."/>
            <person name="Sohn K.H."/>
        </authorList>
    </citation>
    <scope>NUCLEOTIDE SEQUENCE [LARGE SCALE GENOMIC DNA]</scope>
    <source>
        <strain evidence="4 5">PRI2</strain>
    </source>
</reference>
<feature type="region of interest" description="Disordered" evidence="2">
    <location>
        <begin position="43"/>
        <end position="91"/>
    </location>
</feature>
<feature type="region of interest" description="Disordered" evidence="2">
    <location>
        <begin position="420"/>
        <end position="592"/>
    </location>
</feature>
<feature type="compositionally biased region" description="Polar residues" evidence="2">
    <location>
        <begin position="609"/>
        <end position="621"/>
    </location>
</feature>
<feature type="compositionally biased region" description="Polar residues" evidence="2">
    <location>
        <begin position="462"/>
        <end position="471"/>
    </location>
</feature>
<dbReference type="InterPro" id="IPR004088">
    <property type="entry name" value="KH_dom_type_1"/>
</dbReference>
<protein>
    <recommendedName>
        <fullName evidence="3">K Homology domain-containing protein</fullName>
    </recommendedName>
</protein>
<feature type="compositionally biased region" description="Basic and acidic residues" evidence="2">
    <location>
        <begin position="673"/>
        <end position="683"/>
    </location>
</feature>
<organism evidence="4 5">
    <name type="scientific">Venturia nashicola</name>
    <dbReference type="NCBI Taxonomy" id="86259"/>
    <lineage>
        <taxon>Eukaryota</taxon>
        <taxon>Fungi</taxon>
        <taxon>Dikarya</taxon>
        <taxon>Ascomycota</taxon>
        <taxon>Pezizomycotina</taxon>
        <taxon>Dothideomycetes</taxon>
        <taxon>Pleosporomycetidae</taxon>
        <taxon>Venturiales</taxon>
        <taxon>Venturiaceae</taxon>
        <taxon>Venturia</taxon>
    </lineage>
</organism>
<feature type="compositionally biased region" description="Polar residues" evidence="2">
    <location>
        <begin position="505"/>
        <end position="515"/>
    </location>
</feature>
<dbReference type="InterPro" id="IPR036612">
    <property type="entry name" value="KH_dom_type_1_sf"/>
</dbReference>
<evidence type="ECO:0000259" key="3">
    <source>
        <dbReference type="Pfam" id="PF00013"/>
    </source>
</evidence>
<feature type="compositionally biased region" description="Basic and acidic residues" evidence="2">
    <location>
        <begin position="739"/>
        <end position="753"/>
    </location>
</feature>
<feature type="compositionally biased region" description="Basic and acidic residues" evidence="2">
    <location>
        <begin position="837"/>
        <end position="855"/>
    </location>
</feature>
<feature type="compositionally biased region" description="Basic and acidic residues" evidence="2">
    <location>
        <begin position="972"/>
        <end position="986"/>
    </location>
</feature>
<evidence type="ECO:0000313" key="4">
    <source>
        <dbReference type="EMBL" id="TID27884.1"/>
    </source>
</evidence>
<dbReference type="Gene3D" id="3.30.1370.10">
    <property type="entry name" value="K Homology domain, type 1"/>
    <property type="match status" value="1"/>
</dbReference>
<dbReference type="SUPFAM" id="SSF54791">
    <property type="entry name" value="Eukaryotic type KH-domain (KH-domain type I)"/>
    <property type="match status" value="1"/>
</dbReference>
<feature type="compositionally biased region" description="Basic and acidic residues" evidence="2">
    <location>
        <begin position="631"/>
        <end position="643"/>
    </location>
</feature>
<sequence>MVSVFVPGPISGQESIEVPLGAIGHVIGEAGYTIKHIQQITGAQIDSPRREEQSAESAAWHAKQPSTDIPRKPGGTASPSSLSASSSLQEELREWEMVDHEALESCEDQDDGTYRMSVFSETPDTYINARLGRQSVAIAKAATVGDEHPIPINRHRSRNQSSDVPDMVSAASLPKILKKSRRDQLWPKRKRQKRKALLRIWAYLPPRARFQKAPYAFNRNGRPYKDYYEKLRRRLQRRYPEVYAKHEFPVKSTLQHMKTRMIATGRIVSQVETQDFEFETGMDSCGGEASLLLPPAESSPRGITQSSSESYVEIRAESAPSTSNKTDDSIVVRPQEDHFLGDLVDQGRASNEQTVLIGENVKFDFQRAQFLVEQLANMAGREEKVDMMHRVMCSIEAELGKMVSDAVRTKLLSTIWPADAASSTQEKGKGKAREDDGELPYHSFERTGSPRRQLFVHGTESPGVNGTSISPSKDIFNGRKVARQPYSTTDSSTNDSCSLRKRKSTNYTHVSPSETESARRKSQHQARIKYNTSSETTIEEGPPSTKRPSTQHIAESSTAKADKRSQGASVVSHRSESPQVSKVEKKAKGNNDKQMYEKRYNLGSVLATEASSNSGSRTSQADLEISLATREPTEIQRRHTGRHDDPVCLDSPVSEYSVLGKSCCIEMTSSREQTGRRDEDKIVGFKAISSGEGQGKGDSTRRSDPAISELNARMRAQSAPASASGHRSVAAASPQIRPPPEKQRTAQGERGHGEPVAPPRLNSSREPLHPTEKHSTAHRSSPAAVFPGASFTPINPVRGLVIRPSQFPRSNNSTTTTRNLPDSQFSVPRSDTNEFNGRSDIERPKLGSTHEDDVTAKASAASRNILETTSPQMRHAQHLEPPRNLRHSHRPTRLGRHEVQRPHPDMMRVPCFCQDLPRSFWEATDRLPQPKEINLGWRMWQEIVFSIQTTRCAQHPQLTRLCLEVRITRKQAEKRSQVGRDRERRASGFQSRSIAHYDKKQAQQYIGSRPRTSKPVADASKYKSLPRSKSFQ</sequence>
<dbReference type="CDD" id="cd00105">
    <property type="entry name" value="KH-I"/>
    <property type="match status" value="1"/>
</dbReference>
<name>A0A4Z1PPD8_9PEZI</name>
<gene>
    <name evidence="4" type="ORF">E6O75_ATG00651</name>
</gene>
<comment type="caution">
    <text evidence="4">The sequence shown here is derived from an EMBL/GenBank/DDBJ whole genome shotgun (WGS) entry which is preliminary data.</text>
</comment>
<feature type="compositionally biased region" description="Low complexity" evidence="2">
    <location>
        <begin position="809"/>
        <end position="819"/>
    </location>
</feature>
<feature type="region of interest" description="Disordered" evidence="2">
    <location>
        <begin position="972"/>
        <end position="1032"/>
    </location>
</feature>
<dbReference type="Proteomes" id="UP000298493">
    <property type="component" value="Unassembled WGS sequence"/>
</dbReference>
<feature type="compositionally biased region" description="Polar residues" evidence="2">
    <location>
        <begin position="546"/>
        <end position="559"/>
    </location>
</feature>
<evidence type="ECO:0000256" key="1">
    <source>
        <dbReference type="PROSITE-ProRule" id="PRU00117"/>
    </source>
</evidence>
<keyword evidence="5" id="KW-1185">Reference proteome</keyword>
<evidence type="ECO:0000313" key="5">
    <source>
        <dbReference type="Proteomes" id="UP000298493"/>
    </source>
</evidence>
<feature type="region of interest" description="Disordered" evidence="2">
    <location>
        <begin position="608"/>
        <end position="643"/>
    </location>
</feature>
<dbReference type="GO" id="GO:0003723">
    <property type="term" value="F:RNA binding"/>
    <property type="evidence" value="ECO:0007669"/>
    <property type="project" value="UniProtKB-UniRule"/>
</dbReference>
<feature type="region of interest" description="Disordered" evidence="2">
    <location>
        <begin position="289"/>
        <end position="328"/>
    </location>
</feature>
<feature type="compositionally biased region" description="Basic and acidic residues" evidence="2">
    <location>
        <begin position="766"/>
        <end position="775"/>
    </location>
</feature>
<proteinExistence type="predicted"/>
<feature type="compositionally biased region" description="Low complexity" evidence="2">
    <location>
        <begin position="487"/>
        <end position="497"/>
    </location>
</feature>